<dbReference type="AlphaFoldDB" id="A0A371CUX5"/>
<feature type="compositionally biased region" description="Acidic residues" evidence="8">
    <location>
        <begin position="354"/>
        <end position="367"/>
    </location>
</feature>
<keyword evidence="4" id="KW-0378">Hydrolase</keyword>
<evidence type="ECO:0000256" key="4">
    <source>
        <dbReference type="ARBA" id="ARBA00022801"/>
    </source>
</evidence>
<feature type="compositionally biased region" description="Low complexity" evidence="8">
    <location>
        <begin position="55"/>
        <end position="73"/>
    </location>
</feature>
<feature type="region of interest" description="Disordered" evidence="8">
    <location>
        <begin position="308"/>
        <end position="437"/>
    </location>
</feature>
<keyword evidence="10" id="KW-1185">Reference proteome</keyword>
<comment type="similarity">
    <text evidence="1">Belongs to the SOS response-associated peptidase family.</text>
</comment>
<proteinExistence type="inferred from homology"/>
<dbReference type="Gene3D" id="3.90.1680.10">
    <property type="entry name" value="SOS response associated peptidase-like"/>
    <property type="match status" value="2"/>
</dbReference>
<name>A0A371CUX5_9APHY</name>
<evidence type="ECO:0000313" key="10">
    <source>
        <dbReference type="Proteomes" id="UP000256964"/>
    </source>
</evidence>
<protein>
    <submittedName>
        <fullName evidence="9">DUF159-domain-containing protein</fullName>
    </submittedName>
</protein>
<dbReference type="GO" id="GO:0008233">
    <property type="term" value="F:peptidase activity"/>
    <property type="evidence" value="ECO:0007669"/>
    <property type="project" value="UniProtKB-KW"/>
</dbReference>
<dbReference type="Pfam" id="PF02586">
    <property type="entry name" value="SRAP"/>
    <property type="match status" value="1"/>
</dbReference>
<keyword evidence="6" id="KW-0238">DNA-binding</keyword>
<reference evidence="9 10" key="1">
    <citation type="journal article" date="2018" name="Biotechnol. Biofuels">
        <title>Integrative visual omics of the white-rot fungus Polyporus brumalis exposes the biotechnological potential of its oxidative enzymes for delignifying raw plant biomass.</title>
        <authorList>
            <person name="Miyauchi S."/>
            <person name="Rancon A."/>
            <person name="Drula E."/>
            <person name="Hage H."/>
            <person name="Chaduli D."/>
            <person name="Favel A."/>
            <person name="Grisel S."/>
            <person name="Henrissat B."/>
            <person name="Herpoel-Gimbert I."/>
            <person name="Ruiz-Duenas F.J."/>
            <person name="Chevret D."/>
            <person name="Hainaut M."/>
            <person name="Lin J."/>
            <person name="Wang M."/>
            <person name="Pangilinan J."/>
            <person name="Lipzen A."/>
            <person name="Lesage-Meessen L."/>
            <person name="Navarro D."/>
            <person name="Riley R."/>
            <person name="Grigoriev I.V."/>
            <person name="Zhou S."/>
            <person name="Raouche S."/>
            <person name="Rosso M.N."/>
        </authorList>
    </citation>
    <scope>NUCLEOTIDE SEQUENCE [LARGE SCALE GENOMIC DNA]</scope>
    <source>
        <strain evidence="9 10">BRFM 1820</strain>
    </source>
</reference>
<dbReference type="Proteomes" id="UP000256964">
    <property type="component" value="Unassembled WGS sequence"/>
</dbReference>
<dbReference type="InterPro" id="IPR003738">
    <property type="entry name" value="SRAP"/>
</dbReference>
<dbReference type="GO" id="GO:0106300">
    <property type="term" value="P:protein-DNA covalent cross-linking repair"/>
    <property type="evidence" value="ECO:0007669"/>
    <property type="project" value="InterPro"/>
</dbReference>
<keyword evidence="3" id="KW-0227">DNA damage</keyword>
<accession>A0A371CUX5</accession>
<dbReference type="GO" id="GO:0016829">
    <property type="term" value="F:lyase activity"/>
    <property type="evidence" value="ECO:0007669"/>
    <property type="project" value="UniProtKB-KW"/>
</dbReference>
<evidence type="ECO:0000256" key="5">
    <source>
        <dbReference type="ARBA" id="ARBA00023124"/>
    </source>
</evidence>
<dbReference type="OrthoDB" id="2111841at2759"/>
<gene>
    <name evidence="9" type="ORF">OH76DRAFT_1446321</name>
</gene>
<feature type="compositionally biased region" description="Basic and acidic residues" evidence="8">
    <location>
        <begin position="368"/>
        <end position="378"/>
    </location>
</feature>
<keyword evidence="2" id="KW-0645">Protease</keyword>
<dbReference type="EMBL" id="KZ857455">
    <property type="protein sequence ID" value="RDX44084.1"/>
    <property type="molecule type" value="Genomic_DNA"/>
</dbReference>
<dbReference type="InterPro" id="IPR036590">
    <property type="entry name" value="SRAP-like"/>
</dbReference>
<keyword evidence="5" id="KW-0190">Covalent protein-DNA linkage</keyword>
<feature type="compositionally biased region" description="Polar residues" evidence="8">
    <location>
        <begin position="381"/>
        <end position="404"/>
    </location>
</feature>
<evidence type="ECO:0000256" key="3">
    <source>
        <dbReference type="ARBA" id="ARBA00022763"/>
    </source>
</evidence>
<evidence type="ECO:0000256" key="2">
    <source>
        <dbReference type="ARBA" id="ARBA00022670"/>
    </source>
</evidence>
<dbReference type="GO" id="GO:0006508">
    <property type="term" value="P:proteolysis"/>
    <property type="evidence" value="ECO:0007669"/>
    <property type="project" value="UniProtKB-KW"/>
</dbReference>
<evidence type="ECO:0000256" key="8">
    <source>
        <dbReference type="SAM" id="MobiDB-lite"/>
    </source>
</evidence>
<evidence type="ECO:0000256" key="6">
    <source>
        <dbReference type="ARBA" id="ARBA00023125"/>
    </source>
</evidence>
<dbReference type="SUPFAM" id="SSF143081">
    <property type="entry name" value="BB1717-like"/>
    <property type="match status" value="1"/>
</dbReference>
<dbReference type="PANTHER" id="PTHR13604:SF0">
    <property type="entry name" value="ABASIC SITE PROCESSING PROTEIN HMCES"/>
    <property type="match status" value="1"/>
</dbReference>
<dbReference type="PANTHER" id="PTHR13604">
    <property type="entry name" value="DC12-RELATED"/>
    <property type="match status" value="1"/>
</dbReference>
<dbReference type="GO" id="GO:0003697">
    <property type="term" value="F:single-stranded DNA binding"/>
    <property type="evidence" value="ECO:0007669"/>
    <property type="project" value="InterPro"/>
</dbReference>
<organism evidence="9 10">
    <name type="scientific">Lentinus brumalis</name>
    <dbReference type="NCBI Taxonomy" id="2498619"/>
    <lineage>
        <taxon>Eukaryota</taxon>
        <taxon>Fungi</taxon>
        <taxon>Dikarya</taxon>
        <taxon>Basidiomycota</taxon>
        <taxon>Agaricomycotina</taxon>
        <taxon>Agaricomycetes</taxon>
        <taxon>Polyporales</taxon>
        <taxon>Polyporaceae</taxon>
        <taxon>Lentinus</taxon>
    </lineage>
</organism>
<sequence length="437" mass="48272">MCGRFALGLPHDEIQQLHGYNVQVGEWVGQDQFVPRYNVAPRSQAPIIRRRDQGEGSSSGSSSTQPGPSSRTSEPGTGGAEVESISDEVSGHPNPAGVPHTSQEDGLDDAPLPVIMQTMRWGLVPHFSKHEDPSLKTINARCEALIEEPRGMWASIKGKKRCAVICQGYYEWLKKGKERLPHFTKRADGRLMLLAGLWDRVVLEGSTEPLWTFTIVTTDASKEFSWLHDRQPVILSDDAALRAWLDTSSGKWTPELSKLCAPYHASDHPLVCYAVPKEVGKIGTDSPTFVEPIAERKDGIQAMFAKQTLKDTRTTSPAKSSPRKRSPSPTNYKTDVKGEAQPAKKAKIEKVNAWEDDSDIEYVDDQDQGDHADERNDPNLKITSTLTRAGQNPSKNTPFKSSQKVAEKPSKLSPRKAKHTEPPPTSSAKITSFFAKK</sequence>
<feature type="region of interest" description="Disordered" evidence="8">
    <location>
        <begin position="39"/>
        <end position="109"/>
    </location>
</feature>
<evidence type="ECO:0000256" key="1">
    <source>
        <dbReference type="ARBA" id="ARBA00008136"/>
    </source>
</evidence>
<evidence type="ECO:0000256" key="7">
    <source>
        <dbReference type="ARBA" id="ARBA00023239"/>
    </source>
</evidence>
<keyword evidence="7" id="KW-0456">Lyase</keyword>
<dbReference type="STRING" id="139420.A0A371CUX5"/>
<evidence type="ECO:0000313" key="9">
    <source>
        <dbReference type="EMBL" id="RDX44084.1"/>
    </source>
</evidence>